<reference evidence="2 3" key="1">
    <citation type="journal article" name="Sci. Rep.">
        <title>Genome-scale phylogenetic analyses confirm Olpidium as the closest living zoosporic fungus to the non-flagellated, terrestrial fungi.</title>
        <authorList>
            <person name="Chang Y."/>
            <person name="Rochon D."/>
            <person name="Sekimoto S."/>
            <person name="Wang Y."/>
            <person name="Chovatia M."/>
            <person name="Sandor L."/>
            <person name="Salamov A."/>
            <person name="Grigoriev I.V."/>
            <person name="Stajich J.E."/>
            <person name="Spatafora J.W."/>
        </authorList>
    </citation>
    <scope>NUCLEOTIDE SEQUENCE [LARGE SCALE GENOMIC DNA]</scope>
    <source>
        <strain evidence="2">S191</strain>
    </source>
</reference>
<name>A0A8H8DKB0_9FUNG</name>
<protein>
    <submittedName>
        <fullName evidence="2">Uncharacterized protein</fullName>
    </submittedName>
</protein>
<comment type="caution">
    <text evidence="2">The sequence shown here is derived from an EMBL/GenBank/DDBJ whole genome shotgun (WGS) entry which is preliminary data.</text>
</comment>
<evidence type="ECO:0000313" key="2">
    <source>
        <dbReference type="EMBL" id="KAG5461694.1"/>
    </source>
</evidence>
<keyword evidence="3" id="KW-1185">Reference proteome</keyword>
<feature type="compositionally biased region" description="Basic and acidic residues" evidence="1">
    <location>
        <begin position="125"/>
        <end position="141"/>
    </location>
</feature>
<feature type="compositionally biased region" description="Basic residues" evidence="1">
    <location>
        <begin position="1"/>
        <end position="15"/>
    </location>
</feature>
<evidence type="ECO:0000313" key="3">
    <source>
        <dbReference type="Proteomes" id="UP000673691"/>
    </source>
</evidence>
<dbReference type="AlphaFoldDB" id="A0A8H8DKB0"/>
<gene>
    <name evidence="2" type="ORF">BJ554DRAFT_6065</name>
</gene>
<feature type="region of interest" description="Disordered" evidence="1">
    <location>
        <begin position="125"/>
        <end position="179"/>
    </location>
</feature>
<dbReference type="EMBL" id="JAEFCI010003267">
    <property type="protein sequence ID" value="KAG5461694.1"/>
    <property type="molecule type" value="Genomic_DNA"/>
</dbReference>
<feature type="compositionally biased region" description="Basic and acidic residues" evidence="1">
    <location>
        <begin position="148"/>
        <end position="179"/>
    </location>
</feature>
<accession>A0A8H8DKB0</accession>
<feature type="region of interest" description="Disordered" evidence="1">
    <location>
        <begin position="1"/>
        <end position="22"/>
    </location>
</feature>
<evidence type="ECO:0000256" key="1">
    <source>
        <dbReference type="SAM" id="MobiDB-lite"/>
    </source>
</evidence>
<organism evidence="2 3">
    <name type="scientific">Olpidium bornovanus</name>
    <dbReference type="NCBI Taxonomy" id="278681"/>
    <lineage>
        <taxon>Eukaryota</taxon>
        <taxon>Fungi</taxon>
        <taxon>Fungi incertae sedis</taxon>
        <taxon>Olpidiomycota</taxon>
        <taxon>Olpidiomycotina</taxon>
        <taxon>Olpidiomycetes</taxon>
        <taxon>Olpidiales</taxon>
        <taxon>Olpidiaceae</taxon>
        <taxon>Olpidium</taxon>
    </lineage>
</organism>
<proteinExistence type="predicted"/>
<dbReference type="Proteomes" id="UP000673691">
    <property type="component" value="Unassembled WGS sequence"/>
</dbReference>
<sequence>MARKGGRSHGGRQRRNVLQGDVAGSLRREVRGVLAEHVGDERAPPLDFPLAPPAHCDGRRVELAFLRAVVLPPAVGPPALAGDDAGLAPGKVVKVPERVERQHEVPDGQADQVHQHPEYVLQLERRREDEHGWQPENDRRHEQRHHLDRPGRRDQCGRQREGHHDRDGEKHRPEQLHEDHELHGKAGNPAQVFYQHELQQVVHCRVNPAPPLRQQNPESARHHRLALGLRHEHHLPLREVAQHQRRQKPVLAQQKQVFLVQRFHLVLAVLLDDVRVRENGNPSAVLARLDSVHRKAPGKARHSAEDGFEGFAEMVRDVILEY</sequence>